<protein>
    <submittedName>
        <fullName evidence="4">FliM/FliN family flagellar motor switch protein</fullName>
    </submittedName>
</protein>
<feature type="domain" description="Flagellar motor switch protein FliN-like C-terminal" evidence="3">
    <location>
        <begin position="4"/>
        <end position="73"/>
    </location>
</feature>
<evidence type="ECO:0000256" key="1">
    <source>
        <dbReference type="ARBA" id="ARBA00009226"/>
    </source>
</evidence>
<organism evidence="4 5">
    <name type="scientific">Microbaculum marinisediminis</name>
    <dbReference type="NCBI Taxonomy" id="2931392"/>
    <lineage>
        <taxon>Bacteria</taxon>
        <taxon>Pseudomonadati</taxon>
        <taxon>Pseudomonadota</taxon>
        <taxon>Alphaproteobacteria</taxon>
        <taxon>Hyphomicrobiales</taxon>
        <taxon>Tepidamorphaceae</taxon>
        <taxon>Microbaculum</taxon>
    </lineage>
</organism>
<keyword evidence="5" id="KW-1185">Reference proteome</keyword>
<comment type="similarity">
    <text evidence="1">Belongs to the FliN/MopA/SpaO family.</text>
</comment>
<dbReference type="RefSeq" id="WP_261618054.1">
    <property type="nucleotide sequence ID" value="NZ_JALIDZ010000012.1"/>
</dbReference>
<dbReference type="InterPro" id="IPR036429">
    <property type="entry name" value="SpoA-like_sf"/>
</dbReference>
<evidence type="ECO:0000313" key="5">
    <source>
        <dbReference type="Proteomes" id="UP001320898"/>
    </source>
</evidence>
<dbReference type="Proteomes" id="UP001320898">
    <property type="component" value="Unassembled WGS sequence"/>
</dbReference>
<evidence type="ECO:0000313" key="4">
    <source>
        <dbReference type="EMBL" id="MCT8974470.1"/>
    </source>
</evidence>
<accession>A0AAW5R519</accession>
<comment type="caution">
    <text evidence="4">The sequence shown here is derived from an EMBL/GenBank/DDBJ whole genome shotgun (WGS) entry which is preliminary data.</text>
</comment>
<dbReference type="Pfam" id="PF01052">
    <property type="entry name" value="FliMN_C"/>
    <property type="match status" value="1"/>
</dbReference>
<dbReference type="InterPro" id="IPR001543">
    <property type="entry name" value="FliN-like_C"/>
</dbReference>
<feature type="region of interest" description="Disordered" evidence="2">
    <location>
        <begin position="76"/>
        <end position="130"/>
    </location>
</feature>
<dbReference type="EMBL" id="JALIDZ010000012">
    <property type="protein sequence ID" value="MCT8974470.1"/>
    <property type="molecule type" value="Genomic_DNA"/>
</dbReference>
<keyword evidence="4" id="KW-0282">Flagellum</keyword>
<evidence type="ECO:0000259" key="3">
    <source>
        <dbReference type="Pfam" id="PF01052"/>
    </source>
</evidence>
<dbReference type="GO" id="GO:0003774">
    <property type="term" value="F:cytoskeletal motor activity"/>
    <property type="evidence" value="ECO:0007669"/>
    <property type="project" value="InterPro"/>
</dbReference>
<dbReference type="Gene3D" id="2.30.330.10">
    <property type="entry name" value="SpoA-like"/>
    <property type="match status" value="1"/>
</dbReference>
<evidence type="ECO:0000256" key="2">
    <source>
        <dbReference type="SAM" id="MobiDB-lite"/>
    </source>
</evidence>
<dbReference type="AlphaFoldDB" id="A0AAW5R519"/>
<keyword evidence="4" id="KW-0969">Cilium</keyword>
<dbReference type="PRINTS" id="PR00956">
    <property type="entry name" value="FLGMOTORFLIN"/>
</dbReference>
<keyword evidence="4" id="KW-0966">Cell projection</keyword>
<reference evidence="4 5" key="1">
    <citation type="submission" date="2022-04" db="EMBL/GenBank/DDBJ databases">
        <authorList>
            <person name="Ye Y.-Q."/>
            <person name="Du Z.-J."/>
        </authorList>
    </citation>
    <scope>NUCLEOTIDE SEQUENCE [LARGE SCALE GENOMIC DNA]</scope>
    <source>
        <strain evidence="4 5">A6E488</strain>
    </source>
</reference>
<gene>
    <name evidence="4" type="ORF">MUB46_21605</name>
</gene>
<sequence length="130" mass="13530">MSTVENVTIDLAVQLGTASMPVHQLLRMGRGAVIALDQLESEDVVLLAHNTPIAKAQVMVQGENIKVTITRMLPLPAERRRTAKPAIPADADAGSQGDMDAPAAAGDPENPANPVESATDGAATPDDRTV</sequence>
<dbReference type="GO" id="GO:0006935">
    <property type="term" value="P:chemotaxis"/>
    <property type="evidence" value="ECO:0007669"/>
    <property type="project" value="InterPro"/>
</dbReference>
<dbReference type="GO" id="GO:0071973">
    <property type="term" value="P:bacterial-type flagellum-dependent cell motility"/>
    <property type="evidence" value="ECO:0007669"/>
    <property type="project" value="InterPro"/>
</dbReference>
<feature type="compositionally biased region" description="Low complexity" evidence="2">
    <location>
        <begin position="97"/>
        <end position="108"/>
    </location>
</feature>
<dbReference type="GO" id="GO:0009425">
    <property type="term" value="C:bacterial-type flagellum basal body"/>
    <property type="evidence" value="ECO:0007669"/>
    <property type="project" value="InterPro"/>
</dbReference>
<proteinExistence type="inferred from homology"/>
<dbReference type="SUPFAM" id="SSF101801">
    <property type="entry name" value="Surface presentation of antigens (SPOA)"/>
    <property type="match status" value="1"/>
</dbReference>
<dbReference type="InterPro" id="IPR001172">
    <property type="entry name" value="FliN_T3SS_HrcQb"/>
</dbReference>
<name>A0AAW5R519_9HYPH</name>